<accession>A0A9W4CG75</accession>
<name>A0A9W4CG75_9CYAN</name>
<keyword evidence="2" id="KW-1185">Reference proteome</keyword>
<evidence type="ECO:0000313" key="2">
    <source>
        <dbReference type="Proteomes" id="UP001153719"/>
    </source>
</evidence>
<proteinExistence type="predicted"/>
<evidence type="ECO:0000313" key="1">
    <source>
        <dbReference type="EMBL" id="CAD5927393.1"/>
    </source>
</evidence>
<dbReference type="AlphaFoldDB" id="A0A9W4CG75"/>
<reference evidence="1" key="1">
    <citation type="submission" date="2020-09" db="EMBL/GenBank/DDBJ databases">
        <authorList>
            <person name="Blom J."/>
        </authorList>
    </citation>
    <scope>NUCLEOTIDE SEQUENCE</scope>
    <source>
        <strain evidence="1">No.713</strain>
    </source>
</reference>
<protein>
    <submittedName>
        <fullName evidence="1">Uncharacterized protein</fullName>
    </submittedName>
</protein>
<dbReference type="KEGG" id="ppsu:NO713_01063"/>
<gene>
    <name evidence="1" type="ORF">NO713_01063</name>
</gene>
<dbReference type="EMBL" id="LR882967">
    <property type="protein sequence ID" value="CAD5927393.1"/>
    <property type="molecule type" value="Genomic_DNA"/>
</dbReference>
<sequence length="75" mass="8633">MKVREIQQMSKICEVIQHSLKTGYLTQDAEEELRQLLQNTKYGASELNAFAQLQHAAMQGQVRQQSRENLKLTLS</sequence>
<organism evidence="1 2">
    <name type="scientific">Planktothrix pseudagardhii</name>
    <dbReference type="NCBI Taxonomy" id="132604"/>
    <lineage>
        <taxon>Bacteria</taxon>
        <taxon>Bacillati</taxon>
        <taxon>Cyanobacteriota</taxon>
        <taxon>Cyanophyceae</taxon>
        <taxon>Oscillatoriophycideae</taxon>
        <taxon>Oscillatoriales</taxon>
        <taxon>Microcoleaceae</taxon>
        <taxon>Planktothrix</taxon>
    </lineage>
</organism>
<dbReference type="Proteomes" id="UP001153719">
    <property type="component" value="Chromosome"/>
</dbReference>